<proteinExistence type="predicted"/>
<dbReference type="Proteomes" id="UP001565220">
    <property type="component" value="Unassembled WGS sequence"/>
</dbReference>
<sequence length="136" mass="16049">MNDDYIMRIIESLKKFTGNLFSKEQDQDVEYQNIDLQSLSLEDMFPLLLKKLVVQGKYDEAENMLFEELDENPSHKLFETGKKFYGMLLLKSDEQLAGGNFSRKEIFQGLEDMKKVFLEHKNIREKGEVKKPDYLK</sequence>
<evidence type="ECO:0000313" key="1">
    <source>
        <dbReference type="EMBL" id="MEY8763597.1"/>
    </source>
</evidence>
<reference evidence="1 2" key="1">
    <citation type="submission" date="2024-08" db="EMBL/GenBank/DDBJ databases">
        <title>Clostridium lapicellarii sp. nov., and Clostridium renhuaiense sp. nov., two species isolated from the mud in a fermentation cellar used for producing sauce-flavour Chinese liquors.</title>
        <authorList>
            <person name="Yang F."/>
            <person name="Wang H."/>
            <person name="Chen L.Q."/>
            <person name="Zhou N."/>
            <person name="Lu J.J."/>
            <person name="Pu X.X."/>
            <person name="Wan B."/>
            <person name="Wang L."/>
            <person name="Liu S.J."/>
        </authorList>
    </citation>
    <scope>NUCLEOTIDE SEQUENCE [LARGE SCALE GENOMIC DNA]</scope>
    <source>
        <strain evidence="1 2">MT-113</strain>
    </source>
</reference>
<accession>A0ABV4DWH8</accession>
<comment type="caution">
    <text evidence="1">The sequence shown here is derived from an EMBL/GenBank/DDBJ whole genome shotgun (WGS) entry which is preliminary data.</text>
</comment>
<protein>
    <submittedName>
        <fullName evidence="1">DUF6483 family protein</fullName>
    </submittedName>
</protein>
<gene>
    <name evidence="1" type="ORF">AB8S09_08085</name>
</gene>
<dbReference type="InterPro" id="IPR045507">
    <property type="entry name" value="DUF6483"/>
</dbReference>
<name>A0ABV4DWH8_9CLOT</name>
<dbReference type="RefSeq" id="WP_369868889.1">
    <property type="nucleotide sequence ID" value="NZ_JBGFFE010000009.1"/>
</dbReference>
<dbReference type="EMBL" id="JBGFFE010000009">
    <property type="protein sequence ID" value="MEY8763597.1"/>
    <property type="molecule type" value="Genomic_DNA"/>
</dbReference>
<dbReference type="Pfam" id="PF20092">
    <property type="entry name" value="DUF6483"/>
    <property type="match status" value="1"/>
</dbReference>
<organism evidence="1 2">
    <name type="scientific">Clostridium lapidicellarium</name>
    <dbReference type="NCBI Taxonomy" id="3240931"/>
    <lineage>
        <taxon>Bacteria</taxon>
        <taxon>Bacillati</taxon>
        <taxon>Bacillota</taxon>
        <taxon>Clostridia</taxon>
        <taxon>Eubacteriales</taxon>
        <taxon>Clostridiaceae</taxon>
        <taxon>Clostridium</taxon>
    </lineage>
</organism>
<evidence type="ECO:0000313" key="2">
    <source>
        <dbReference type="Proteomes" id="UP001565220"/>
    </source>
</evidence>
<keyword evidence="2" id="KW-1185">Reference proteome</keyword>